<dbReference type="HOGENOM" id="CLU_3334939_0_0_6"/>
<accession>D3UWM9</accession>
<evidence type="ECO:0000313" key="2">
    <source>
        <dbReference type="Proteomes" id="UP000002045"/>
    </source>
</evidence>
<proteinExistence type="predicted"/>
<dbReference type="AlphaFoldDB" id="D3UWM9"/>
<name>D3UWM9_XENBS</name>
<reference evidence="1" key="1">
    <citation type="journal article" date="2011" name="PLoS ONE">
        <title>The entomopathogenic bacterial endosymbionts xenorhabdus and photorhabdus: convergent lifestyles from divergent genomes.</title>
        <authorList>
            <person name="Chaston J.M."/>
            <person name="Suen G."/>
            <person name="Tucker S.L."/>
            <person name="Andersen A.W."/>
            <person name="Bhasin A."/>
            <person name="Bode E."/>
            <person name="Bode H.B."/>
            <person name="Brachmann A.O."/>
            <person name="Cowles C.E."/>
            <person name="Cowles K.N."/>
            <person name="Darby C."/>
            <person name="de Leon L."/>
            <person name="Drace K."/>
            <person name="Du Z."/>
            <person name="Givaudan A."/>
            <person name="Herbert Tran E.E."/>
            <person name="Jewell K.A."/>
            <person name="Knack J.J."/>
            <person name="Krasomil-Osterfeld K.C."/>
            <person name="Kukor R."/>
            <person name="Lanois A."/>
            <person name="Latreille P."/>
            <person name="Leimgruber N.K."/>
            <person name="Lipke C.M."/>
            <person name="Liu R."/>
            <person name="Lu X."/>
            <person name="Martens E.C."/>
            <person name="Marri P.R."/>
            <person name="Medigue C."/>
            <person name="Menard M.L."/>
            <person name="Miller N.M."/>
            <person name="Morales-Soto N."/>
            <person name="Norton S."/>
            <person name="Ogier J.C."/>
            <person name="Orchard S.S."/>
            <person name="Park D."/>
            <person name="Park Y."/>
            <person name="Qurollo B.A."/>
            <person name="Sugar D.R."/>
            <person name="Richards G.R."/>
            <person name="Rouy Z."/>
            <person name="Slominski B."/>
            <person name="Slominski K."/>
            <person name="Snyder H."/>
            <person name="Tjaden B.C."/>
            <person name="van der Hoeven R."/>
            <person name="Welch R.D."/>
            <person name="Wheeler C."/>
            <person name="Xiang B."/>
            <person name="Barbazuk B."/>
            <person name="Gaudriault S."/>
            <person name="Goodner B."/>
            <person name="Slater S.C."/>
            <person name="Forst S."/>
            <person name="Goldman B.S."/>
            <person name="Goodrich-Blair H."/>
        </authorList>
    </citation>
    <scope>NUCLEOTIDE SEQUENCE [LARGE SCALE GENOMIC DNA]</scope>
    <source>
        <strain evidence="1">SS-2004</strain>
    </source>
</reference>
<gene>
    <name evidence="1" type="ordered locus">XBJ1_0723</name>
</gene>
<protein>
    <submittedName>
        <fullName evidence="1">Uncharacterized protein</fullName>
    </submittedName>
</protein>
<organism evidence="1 2">
    <name type="scientific">Xenorhabdus bovienii (strain SS-2004)</name>
    <name type="common">Xenorhabdus nematophila subsp. bovienii</name>
    <dbReference type="NCBI Taxonomy" id="406818"/>
    <lineage>
        <taxon>Bacteria</taxon>
        <taxon>Pseudomonadati</taxon>
        <taxon>Pseudomonadota</taxon>
        <taxon>Gammaproteobacteria</taxon>
        <taxon>Enterobacterales</taxon>
        <taxon>Morganellaceae</taxon>
        <taxon>Xenorhabdus</taxon>
    </lineage>
</organism>
<dbReference type="Proteomes" id="UP000002045">
    <property type="component" value="Chromosome"/>
</dbReference>
<evidence type="ECO:0000313" key="1">
    <source>
        <dbReference type="EMBL" id="CBJ79864.1"/>
    </source>
</evidence>
<dbReference type="STRING" id="406818.XBJ1_0723"/>
<dbReference type="EMBL" id="FN667741">
    <property type="protein sequence ID" value="CBJ79864.1"/>
    <property type="molecule type" value="Genomic_DNA"/>
</dbReference>
<sequence length="38" mass="4299">MGSSVNVLIGLISYIYLNLKENLIFWTGVDVFILLLNL</sequence>
<dbReference type="KEGG" id="xbo:XBJ1_0723"/>